<dbReference type="PRINTS" id="PR00038">
    <property type="entry name" value="HTHLUXR"/>
</dbReference>
<dbReference type="Proteomes" id="UP000824139">
    <property type="component" value="Unassembled WGS sequence"/>
</dbReference>
<evidence type="ECO:0000256" key="2">
    <source>
        <dbReference type="ARBA" id="ARBA00023125"/>
    </source>
</evidence>
<evidence type="ECO:0000256" key="3">
    <source>
        <dbReference type="ARBA" id="ARBA00023163"/>
    </source>
</evidence>
<dbReference type="InterPro" id="IPR016032">
    <property type="entry name" value="Sig_transdc_resp-reg_C-effctor"/>
</dbReference>
<dbReference type="Pfam" id="PF00196">
    <property type="entry name" value="GerE"/>
    <property type="match status" value="1"/>
</dbReference>
<keyword evidence="3" id="KW-0804">Transcription</keyword>
<dbReference type="AlphaFoldDB" id="A0A9D1K3B7"/>
<evidence type="ECO:0000256" key="1">
    <source>
        <dbReference type="ARBA" id="ARBA00023015"/>
    </source>
</evidence>
<dbReference type="SUPFAM" id="SSF46894">
    <property type="entry name" value="C-terminal effector domain of the bipartite response regulators"/>
    <property type="match status" value="1"/>
</dbReference>
<evidence type="ECO:0000259" key="4">
    <source>
        <dbReference type="PROSITE" id="PS50043"/>
    </source>
</evidence>
<proteinExistence type="predicted"/>
<dbReference type="PROSITE" id="PS50043">
    <property type="entry name" value="HTH_LUXR_2"/>
    <property type="match status" value="1"/>
</dbReference>
<feature type="domain" description="HTH luxR-type" evidence="4">
    <location>
        <begin position="7"/>
        <end position="72"/>
    </location>
</feature>
<dbReference type="Gene3D" id="1.10.10.10">
    <property type="entry name" value="Winged helix-like DNA-binding domain superfamily/Winged helix DNA-binding domain"/>
    <property type="match status" value="1"/>
</dbReference>
<dbReference type="EMBL" id="DVJO01000089">
    <property type="protein sequence ID" value="HIS82765.1"/>
    <property type="molecule type" value="Genomic_DNA"/>
</dbReference>
<sequence>MAKTNEIIDLNKMLTEREIQVLQHISNGFEDKEIAHIMDISVHTVRAFVHKIIQKLSAKNRVHAACNALRLGLIK</sequence>
<dbReference type="GO" id="GO:0003677">
    <property type="term" value="F:DNA binding"/>
    <property type="evidence" value="ECO:0007669"/>
    <property type="project" value="UniProtKB-KW"/>
</dbReference>
<dbReference type="InterPro" id="IPR036388">
    <property type="entry name" value="WH-like_DNA-bd_sf"/>
</dbReference>
<dbReference type="PANTHER" id="PTHR44688:SF16">
    <property type="entry name" value="DNA-BINDING TRANSCRIPTIONAL ACTIVATOR DEVR_DOSR"/>
    <property type="match status" value="1"/>
</dbReference>
<organism evidence="5 6">
    <name type="scientific">Candidatus Scatenecus faecavium</name>
    <dbReference type="NCBI Taxonomy" id="2840915"/>
    <lineage>
        <taxon>Bacteria</taxon>
        <taxon>Candidatus Scatenecus</taxon>
    </lineage>
</organism>
<accession>A0A9D1K3B7</accession>
<dbReference type="GO" id="GO:0006355">
    <property type="term" value="P:regulation of DNA-templated transcription"/>
    <property type="evidence" value="ECO:0007669"/>
    <property type="project" value="InterPro"/>
</dbReference>
<dbReference type="PANTHER" id="PTHR44688">
    <property type="entry name" value="DNA-BINDING TRANSCRIPTIONAL ACTIVATOR DEVR_DOSR"/>
    <property type="match status" value="1"/>
</dbReference>
<dbReference type="CDD" id="cd06170">
    <property type="entry name" value="LuxR_C_like"/>
    <property type="match status" value="1"/>
</dbReference>
<evidence type="ECO:0000313" key="5">
    <source>
        <dbReference type="EMBL" id="HIS82765.1"/>
    </source>
</evidence>
<reference evidence="5" key="2">
    <citation type="journal article" date="2021" name="PeerJ">
        <title>Extensive microbial diversity within the chicken gut microbiome revealed by metagenomics and culture.</title>
        <authorList>
            <person name="Gilroy R."/>
            <person name="Ravi A."/>
            <person name="Getino M."/>
            <person name="Pursley I."/>
            <person name="Horton D.L."/>
            <person name="Alikhan N.F."/>
            <person name="Baker D."/>
            <person name="Gharbi K."/>
            <person name="Hall N."/>
            <person name="Watson M."/>
            <person name="Adriaenssens E.M."/>
            <person name="Foster-Nyarko E."/>
            <person name="Jarju S."/>
            <person name="Secka A."/>
            <person name="Antonio M."/>
            <person name="Oren A."/>
            <person name="Chaudhuri R.R."/>
            <person name="La Ragione R."/>
            <person name="Hildebrand F."/>
            <person name="Pallen M.J."/>
        </authorList>
    </citation>
    <scope>NUCLEOTIDE SEQUENCE</scope>
    <source>
        <strain evidence="5">CHK152-2994</strain>
    </source>
</reference>
<dbReference type="InterPro" id="IPR000792">
    <property type="entry name" value="Tscrpt_reg_LuxR_C"/>
</dbReference>
<gene>
    <name evidence="5" type="ORF">IAD41_04080</name>
</gene>
<evidence type="ECO:0000313" key="6">
    <source>
        <dbReference type="Proteomes" id="UP000824139"/>
    </source>
</evidence>
<dbReference type="SMART" id="SM00421">
    <property type="entry name" value="HTH_LUXR"/>
    <property type="match status" value="1"/>
</dbReference>
<name>A0A9D1K3B7_9BACT</name>
<keyword evidence="1" id="KW-0805">Transcription regulation</keyword>
<reference evidence="5" key="1">
    <citation type="submission" date="2020-10" db="EMBL/GenBank/DDBJ databases">
        <authorList>
            <person name="Gilroy R."/>
        </authorList>
    </citation>
    <scope>NUCLEOTIDE SEQUENCE</scope>
    <source>
        <strain evidence="5">CHK152-2994</strain>
    </source>
</reference>
<keyword evidence="2" id="KW-0238">DNA-binding</keyword>
<comment type="caution">
    <text evidence="5">The sequence shown here is derived from an EMBL/GenBank/DDBJ whole genome shotgun (WGS) entry which is preliminary data.</text>
</comment>
<protein>
    <submittedName>
        <fullName evidence="5">Response regulator transcription factor</fullName>
    </submittedName>
</protein>